<comment type="caution">
    <text evidence="1">The sequence shown here is derived from an EMBL/GenBank/DDBJ whole genome shotgun (WGS) entry which is preliminary data.</text>
</comment>
<organism evidence="1 2">
    <name type="scientific">Anabarilius grahami</name>
    <name type="common">Kanglang fish</name>
    <name type="synonym">Barilius grahami</name>
    <dbReference type="NCBI Taxonomy" id="495550"/>
    <lineage>
        <taxon>Eukaryota</taxon>
        <taxon>Metazoa</taxon>
        <taxon>Chordata</taxon>
        <taxon>Craniata</taxon>
        <taxon>Vertebrata</taxon>
        <taxon>Euteleostomi</taxon>
        <taxon>Actinopterygii</taxon>
        <taxon>Neopterygii</taxon>
        <taxon>Teleostei</taxon>
        <taxon>Ostariophysi</taxon>
        <taxon>Cypriniformes</taxon>
        <taxon>Xenocyprididae</taxon>
        <taxon>Xenocypridinae</taxon>
        <taxon>Xenocypridinae incertae sedis</taxon>
        <taxon>Anabarilius</taxon>
    </lineage>
</organism>
<protein>
    <submittedName>
        <fullName evidence="1">PH domain leucine-rich repeat-containing protein phosphatase 2</fullName>
    </submittedName>
</protein>
<dbReference type="AlphaFoldDB" id="A0A3N0Y5U9"/>
<name>A0A3N0Y5U9_ANAGA</name>
<dbReference type="OrthoDB" id="1394818at2759"/>
<gene>
    <name evidence="1" type="ORF">DPX16_10392</name>
</gene>
<dbReference type="Proteomes" id="UP000281406">
    <property type="component" value="Unassembled WGS sequence"/>
</dbReference>
<dbReference type="EMBL" id="RJVU01052005">
    <property type="protein sequence ID" value="ROL41240.1"/>
    <property type="molecule type" value="Genomic_DNA"/>
</dbReference>
<reference evidence="1 2" key="1">
    <citation type="submission" date="2018-10" db="EMBL/GenBank/DDBJ databases">
        <title>Genome assembly for a Yunnan-Guizhou Plateau 3E fish, Anabarilius grahami (Regan), and its evolutionary and genetic applications.</title>
        <authorList>
            <person name="Jiang W."/>
        </authorList>
    </citation>
    <scope>NUCLEOTIDE SEQUENCE [LARGE SCALE GENOMIC DNA]</scope>
    <source>
        <strain evidence="1">AG-KIZ</strain>
        <tissue evidence="1">Muscle</tissue>
    </source>
</reference>
<proteinExistence type="predicted"/>
<accession>A0A3N0Y5U9</accession>
<keyword evidence="2" id="KW-1185">Reference proteome</keyword>
<evidence type="ECO:0000313" key="1">
    <source>
        <dbReference type="EMBL" id="ROL41240.1"/>
    </source>
</evidence>
<evidence type="ECO:0000313" key="2">
    <source>
        <dbReference type="Proteomes" id="UP000281406"/>
    </source>
</evidence>
<sequence>MKRNGSRGCVTRKTRFGSRERDWLKGDAQRGCVCLYGASEPQPPASGPQTSTTPQPDLKLVLCSTNTTAEELCAQRDVQGLYLQLHGDLIR</sequence>